<keyword evidence="2" id="KW-1185">Reference proteome</keyword>
<dbReference type="EMBL" id="NJHN03000031">
    <property type="protein sequence ID" value="KAH9423869.1"/>
    <property type="molecule type" value="Genomic_DNA"/>
</dbReference>
<name>A0ABQ8JMU9_DERPT</name>
<sequence>MDHPNLQQQQQQQQLSLQHRSNIIDHHHNHQYLSLENDSLIPRTGTNKLTKIQRQNSICLNDEHMMNTTTNMTTIQQ</sequence>
<reference evidence="1 2" key="2">
    <citation type="journal article" date="2022" name="Mol. Biol. Evol.">
        <title>Comparative Genomics Reveals Insights into the Divergent Evolution of Astigmatic Mites and Household Pest Adaptations.</title>
        <authorList>
            <person name="Xiong Q."/>
            <person name="Wan A.T."/>
            <person name="Liu X."/>
            <person name="Fung C.S."/>
            <person name="Xiao X."/>
            <person name="Malainual N."/>
            <person name="Hou J."/>
            <person name="Wang L."/>
            <person name="Wang M."/>
            <person name="Yang K.Y."/>
            <person name="Cui Y."/>
            <person name="Leung E.L."/>
            <person name="Nong W."/>
            <person name="Shin S.K."/>
            <person name="Au S.W."/>
            <person name="Jeong K.Y."/>
            <person name="Chew F.T."/>
            <person name="Hui J.H."/>
            <person name="Leung T.F."/>
            <person name="Tungtrongchitr A."/>
            <person name="Zhong N."/>
            <person name="Liu Z."/>
            <person name="Tsui S.K."/>
        </authorList>
    </citation>
    <scope>NUCLEOTIDE SEQUENCE [LARGE SCALE GENOMIC DNA]</scope>
    <source>
        <strain evidence="1">Derp</strain>
    </source>
</reference>
<accession>A0ABQ8JMU9</accession>
<organism evidence="1 2">
    <name type="scientific">Dermatophagoides pteronyssinus</name>
    <name type="common">European house dust mite</name>
    <dbReference type="NCBI Taxonomy" id="6956"/>
    <lineage>
        <taxon>Eukaryota</taxon>
        <taxon>Metazoa</taxon>
        <taxon>Ecdysozoa</taxon>
        <taxon>Arthropoda</taxon>
        <taxon>Chelicerata</taxon>
        <taxon>Arachnida</taxon>
        <taxon>Acari</taxon>
        <taxon>Acariformes</taxon>
        <taxon>Sarcoptiformes</taxon>
        <taxon>Astigmata</taxon>
        <taxon>Psoroptidia</taxon>
        <taxon>Analgoidea</taxon>
        <taxon>Pyroglyphidae</taxon>
        <taxon>Dermatophagoidinae</taxon>
        <taxon>Dermatophagoides</taxon>
    </lineage>
</organism>
<gene>
    <name evidence="1" type="ORF">DERP_005453</name>
</gene>
<dbReference type="Proteomes" id="UP000887458">
    <property type="component" value="Unassembled WGS sequence"/>
</dbReference>
<reference evidence="1 2" key="1">
    <citation type="journal article" date="2018" name="J. Allergy Clin. Immunol.">
        <title>High-quality assembly of Dermatophagoides pteronyssinus genome and transcriptome reveals a wide range of novel allergens.</title>
        <authorList>
            <person name="Liu X.Y."/>
            <person name="Yang K.Y."/>
            <person name="Wang M.Q."/>
            <person name="Kwok J.S."/>
            <person name="Zeng X."/>
            <person name="Yang Z."/>
            <person name="Xiao X.J."/>
            <person name="Lau C.P."/>
            <person name="Li Y."/>
            <person name="Huang Z.M."/>
            <person name="Ba J.G."/>
            <person name="Yim A.K."/>
            <person name="Ouyang C.Y."/>
            <person name="Ngai S.M."/>
            <person name="Chan T.F."/>
            <person name="Leung E.L."/>
            <person name="Liu L."/>
            <person name="Liu Z.G."/>
            <person name="Tsui S.K."/>
        </authorList>
    </citation>
    <scope>NUCLEOTIDE SEQUENCE [LARGE SCALE GENOMIC DNA]</scope>
    <source>
        <strain evidence="1">Derp</strain>
    </source>
</reference>
<evidence type="ECO:0000313" key="2">
    <source>
        <dbReference type="Proteomes" id="UP000887458"/>
    </source>
</evidence>
<proteinExistence type="predicted"/>
<evidence type="ECO:0000313" key="1">
    <source>
        <dbReference type="EMBL" id="KAH9423869.1"/>
    </source>
</evidence>
<protein>
    <submittedName>
        <fullName evidence="1">Uncharacterized protein</fullName>
    </submittedName>
</protein>
<comment type="caution">
    <text evidence="1">The sequence shown here is derived from an EMBL/GenBank/DDBJ whole genome shotgun (WGS) entry which is preliminary data.</text>
</comment>